<dbReference type="EMBL" id="JAHDVG010000476">
    <property type="protein sequence ID" value="KAH1175658.1"/>
    <property type="molecule type" value="Genomic_DNA"/>
</dbReference>
<protein>
    <submittedName>
        <fullName evidence="2">Uncharacterized protein</fullName>
    </submittedName>
</protein>
<evidence type="ECO:0000313" key="2">
    <source>
        <dbReference type="EMBL" id="KAH1175658.1"/>
    </source>
</evidence>
<feature type="region of interest" description="Disordered" evidence="1">
    <location>
        <begin position="81"/>
        <end position="123"/>
    </location>
</feature>
<evidence type="ECO:0000256" key="1">
    <source>
        <dbReference type="SAM" id="MobiDB-lite"/>
    </source>
</evidence>
<comment type="caution">
    <text evidence="2">The sequence shown here is derived from an EMBL/GenBank/DDBJ whole genome shotgun (WGS) entry which is preliminary data.</text>
</comment>
<keyword evidence="3" id="KW-1185">Reference proteome</keyword>
<accession>A0A9D3XA63</accession>
<dbReference type="AlphaFoldDB" id="A0A9D3XA63"/>
<name>A0A9D3XA63_9SAUR</name>
<sequence>MTPAGATEKTFDGDICRLPFKNKSISPVASLPRGEEHYGKPTSNELFARPCCRLTLQSTLYTSTSPPLPNLAGHLFQFESKPKCRSPSPAGQGGHNQLLSCLTGSHADTKSLQTRDGSQPGQL</sequence>
<dbReference type="Proteomes" id="UP000827986">
    <property type="component" value="Unassembled WGS sequence"/>
</dbReference>
<organism evidence="2 3">
    <name type="scientific">Mauremys mutica</name>
    <name type="common">yellowpond turtle</name>
    <dbReference type="NCBI Taxonomy" id="74926"/>
    <lineage>
        <taxon>Eukaryota</taxon>
        <taxon>Metazoa</taxon>
        <taxon>Chordata</taxon>
        <taxon>Craniata</taxon>
        <taxon>Vertebrata</taxon>
        <taxon>Euteleostomi</taxon>
        <taxon>Archelosauria</taxon>
        <taxon>Testudinata</taxon>
        <taxon>Testudines</taxon>
        <taxon>Cryptodira</taxon>
        <taxon>Durocryptodira</taxon>
        <taxon>Testudinoidea</taxon>
        <taxon>Geoemydidae</taxon>
        <taxon>Geoemydinae</taxon>
        <taxon>Mauremys</taxon>
    </lineage>
</organism>
<proteinExistence type="predicted"/>
<reference evidence="2" key="1">
    <citation type="submission" date="2021-09" db="EMBL/GenBank/DDBJ databases">
        <title>The genome of Mauremys mutica provides insights into the evolution of semi-aquatic lifestyle.</title>
        <authorList>
            <person name="Gong S."/>
            <person name="Gao Y."/>
        </authorList>
    </citation>
    <scope>NUCLEOTIDE SEQUENCE</scope>
    <source>
        <strain evidence="2">MM-2020</strain>
        <tissue evidence="2">Muscle</tissue>
    </source>
</reference>
<gene>
    <name evidence="2" type="ORF">KIL84_022183</name>
</gene>
<evidence type="ECO:0000313" key="3">
    <source>
        <dbReference type="Proteomes" id="UP000827986"/>
    </source>
</evidence>
<feature type="compositionally biased region" description="Polar residues" evidence="1">
    <location>
        <begin position="110"/>
        <end position="123"/>
    </location>
</feature>